<dbReference type="GO" id="GO:0005506">
    <property type="term" value="F:iron ion binding"/>
    <property type="evidence" value="ECO:0007669"/>
    <property type="project" value="InterPro"/>
</dbReference>
<proteinExistence type="predicted"/>
<dbReference type="Proteomes" id="UP001341281">
    <property type="component" value="Chromosome 01"/>
</dbReference>
<sequence length="117" mass="13414">MRRIQQQLAKSDQEHEAGANDRFSSNYVATLFPYFFHWNRVYGSIYLYSTVALFATDADMVKEIASCKSLHLGKPRYLQKELGALLGTGILTSNGDLGRINEKLSHLNSSWTRLREW</sequence>
<evidence type="ECO:0000313" key="2">
    <source>
        <dbReference type="Proteomes" id="UP001341281"/>
    </source>
</evidence>
<dbReference type="GO" id="GO:0004497">
    <property type="term" value="F:monooxygenase activity"/>
    <property type="evidence" value="ECO:0007669"/>
    <property type="project" value="InterPro"/>
</dbReference>
<organism evidence="1 2">
    <name type="scientific">Paspalum notatum var. saurae</name>
    <dbReference type="NCBI Taxonomy" id="547442"/>
    <lineage>
        <taxon>Eukaryota</taxon>
        <taxon>Viridiplantae</taxon>
        <taxon>Streptophyta</taxon>
        <taxon>Embryophyta</taxon>
        <taxon>Tracheophyta</taxon>
        <taxon>Spermatophyta</taxon>
        <taxon>Magnoliopsida</taxon>
        <taxon>Liliopsida</taxon>
        <taxon>Poales</taxon>
        <taxon>Poaceae</taxon>
        <taxon>PACMAD clade</taxon>
        <taxon>Panicoideae</taxon>
        <taxon>Andropogonodae</taxon>
        <taxon>Paspaleae</taxon>
        <taxon>Paspalinae</taxon>
        <taxon>Paspalum</taxon>
    </lineage>
</organism>
<reference evidence="1 2" key="1">
    <citation type="submission" date="2024-02" db="EMBL/GenBank/DDBJ databases">
        <title>High-quality chromosome-scale genome assembly of Pensacola bahiagrass (Paspalum notatum Flugge var. saurae).</title>
        <authorList>
            <person name="Vega J.M."/>
            <person name="Podio M."/>
            <person name="Orjuela J."/>
            <person name="Siena L.A."/>
            <person name="Pessino S.C."/>
            <person name="Combes M.C."/>
            <person name="Mariac C."/>
            <person name="Albertini E."/>
            <person name="Pupilli F."/>
            <person name="Ortiz J.P.A."/>
            <person name="Leblanc O."/>
        </authorList>
    </citation>
    <scope>NUCLEOTIDE SEQUENCE [LARGE SCALE GENOMIC DNA]</scope>
    <source>
        <strain evidence="1">R1</strain>
        <tissue evidence="1">Leaf</tissue>
    </source>
</reference>
<gene>
    <name evidence="1" type="ORF">U9M48_005449</name>
</gene>
<evidence type="ECO:0000313" key="1">
    <source>
        <dbReference type="EMBL" id="WVZ54687.1"/>
    </source>
</evidence>
<dbReference type="GO" id="GO:0016705">
    <property type="term" value="F:oxidoreductase activity, acting on paired donors, with incorporation or reduction of molecular oxygen"/>
    <property type="evidence" value="ECO:0007669"/>
    <property type="project" value="InterPro"/>
</dbReference>
<dbReference type="InterPro" id="IPR036396">
    <property type="entry name" value="Cyt_P450_sf"/>
</dbReference>
<accession>A0AAQ3PMF8</accession>
<dbReference type="GO" id="GO:0020037">
    <property type="term" value="F:heme binding"/>
    <property type="evidence" value="ECO:0007669"/>
    <property type="project" value="InterPro"/>
</dbReference>
<protein>
    <submittedName>
        <fullName evidence="1">Uncharacterized protein</fullName>
    </submittedName>
</protein>
<name>A0AAQ3PMF8_PASNO</name>
<dbReference type="EMBL" id="CP144745">
    <property type="protein sequence ID" value="WVZ54687.1"/>
    <property type="molecule type" value="Genomic_DNA"/>
</dbReference>
<dbReference type="SUPFAM" id="SSF48264">
    <property type="entry name" value="Cytochrome P450"/>
    <property type="match status" value="1"/>
</dbReference>
<keyword evidence="2" id="KW-1185">Reference proteome</keyword>
<dbReference type="AlphaFoldDB" id="A0AAQ3PMF8"/>